<dbReference type="RefSeq" id="WP_119059103.1">
    <property type="nucleotide sequence ID" value="NZ_UNSC01000002.1"/>
</dbReference>
<dbReference type="GO" id="GO:0019877">
    <property type="term" value="P:diaminopimelate biosynthetic process"/>
    <property type="evidence" value="ECO:0007669"/>
    <property type="project" value="UniProtKB-UniRule"/>
</dbReference>
<dbReference type="PROSITE" id="PS00666">
    <property type="entry name" value="DHDPS_2"/>
    <property type="match status" value="1"/>
</dbReference>
<comment type="caution">
    <text evidence="12">Was originally thought to be a dihydrodipicolinate synthase (DHDPS), catalyzing the condensation of (S)-aspartate-beta-semialdehyde [(S)-ASA] and pyruvate to dihydrodipicolinate (DHDP). However, it was shown in E.coli that the product of the enzymatic reaction is not dihydrodipicolinate but in fact (4S)-4-hydroxy-2,3,4,5-tetrahydro-(2S)-dipicolinic acid (HTPA), and that the consecutive dehydration reaction leading to DHDP is not spontaneous but catalyzed by DapB.</text>
</comment>
<gene>
    <name evidence="12 16" type="primary">dapA</name>
    <name evidence="16" type="ORF">SAMEA104719789_00679</name>
</gene>
<comment type="subunit">
    <text evidence="12">Homotetramer; dimer of dimers.</text>
</comment>
<dbReference type="CDD" id="cd00950">
    <property type="entry name" value="DHDPS"/>
    <property type="match status" value="1"/>
</dbReference>
<keyword evidence="10 12" id="KW-0704">Schiff base</keyword>
<dbReference type="PANTHER" id="PTHR12128:SF66">
    <property type="entry name" value="4-HYDROXY-2-OXOGLUTARATE ALDOLASE, MITOCHONDRIAL"/>
    <property type="match status" value="1"/>
</dbReference>
<comment type="subcellular location">
    <subcellularLocation>
        <location evidence="12">Cytoplasm</location>
    </subcellularLocation>
</comment>
<dbReference type="PANTHER" id="PTHR12128">
    <property type="entry name" value="DIHYDRODIPICOLINATE SYNTHASE"/>
    <property type="match status" value="1"/>
</dbReference>
<feature type="site" description="Part of a proton relay during catalysis" evidence="12">
    <location>
        <position position="46"/>
    </location>
</feature>
<evidence type="ECO:0000256" key="11">
    <source>
        <dbReference type="ARBA" id="ARBA00047836"/>
    </source>
</evidence>
<organism evidence="16 17">
    <name type="scientific">Candidatus Ornithobacterium hominis</name>
    <dbReference type="NCBI Taxonomy" id="2497989"/>
    <lineage>
        <taxon>Bacteria</taxon>
        <taxon>Pseudomonadati</taxon>
        <taxon>Bacteroidota</taxon>
        <taxon>Flavobacteriia</taxon>
        <taxon>Flavobacteriales</taxon>
        <taxon>Weeksellaceae</taxon>
        <taxon>Ornithobacterium</taxon>
    </lineage>
</organism>
<dbReference type="EMBL" id="UNSC01000002">
    <property type="protein sequence ID" value="SZD71637.1"/>
    <property type="molecule type" value="Genomic_DNA"/>
</dbReference>
<evidence type="ECO:0000256" key="4">
    <source>
        <dbReference type="ARBA" id="ARBA00012086"/>
    </source>
</evidence>
<protein>
    <recommendedName>
        <fullName evidence="4 12">4-hydroxy-tetrahydrodipicolinate synthase</fullName>
        <shortName evidence="12">HTPA synthase</shortName>
        <ecNumber evidence="4 12">4.3.3.7</ecNumber>
    </recommendedName>
</protein>
<evidence type="ECO:0000256" key="2">
    <source>
        <dbReference type="ARBA" id="ARBA00005120"/>
    </source>
</evidence>
<dbReference type="NCBIfam" id="TIGR00674">
    <property type="entry name" value="dapA"/>
    <property type="match status" value="1"/>
</dbReference>
<dbReference type="EC" id="4.3.3.7" evidence="4 12"/>
<dbReference type="InterPro" id="IPR005263">
    <property type="entry name" value="DapA"/>
</dbReference>
<dbReference type="GO" id="GO:0009089">
    <property type="term" value="P:lysine biosynthetic process via diaminopimelate"/>
    <property type="evidence" value="ECO:0007669"/>
    <property type="project" value="UniProtKB-UniRule"/>
</dbReference>
<dbReference type="PIRSF" id="PIRSF001365">
    <property type="entry name" value="DHDPS"/>
    <property type="match status" value="1"/>
</dbReference>
<dbReference type="UniPathway" id="UPA00034">
    <property type="reaction ID" value="UER00017"/>
</dbReference>
<keyword evidence="9 12" id="KW-0456">Lyase</keyword>
<dbReference type="HAMAP" id="MF_00418">
    <property type="entry name" value="DapA"/>
    <property type="match status" value="1"/>
</dbReference>
<reference evidence="16 17" key="1">
    <citation type="submission" date="2018-09" db="EMBL/GenBank/DDBJ databases">
        <authorList>
            <consortium name="Pathogen Informatics"/>
        </authorList>
    </citation>
    <scope>NUCLEOTIDE SEQUENCE [LARGE SCALE GENOMIC DNA]</scope>
    <source>
        <strain evidence="16 17">OH-22767</strain>
    </source>
</reference>
<evidence type="ECO:0000256" key="15">
    <source>
        <dbReference type="PIRSR" id="PIRSR001365-2"/>
    </source>
</evidence>
<comment type="function">
    <text evidence="1 12">Catalyzes the condensation of (S)-aspartate-beta-semialdehyde [(S)-ASA] and pyruvate to 4-hydroxy-tetrahydrodipicolinate (HTPA).</text>
</comment>
<evidence type="ECO:0000256" key="7">
    <source>
        <dbReference type="ARBA" id="ARBA00022915"/>
    </source>
</evidence>
<dbReference type="InterPro" id="IPR002220">
    <property type="entry name" value="DapA-like"/>
</dbReference>
<feature type="site" description="Part of a proton relay during catalysis" evidence="12">
    <location>
        <position position="109"/>
    </location>
</feature>
<dbReference type="OrthoDB" id="9782828at2"/>
<name>A0A383TWB1_9FLAO</name>
<dbReference type="PRINTS" id="PR00146">
    <property type="entry name" value="DHPICSNTHASE"/>
</dbReference>
<dbReference type="InterPro" id="IPR013785">
    <property type="entry name" value="Aldolase_TIM"/>
</dbReference>
<dbReference type="SMART" id="SM01130">
    <property type="entry name" value="DHDPS"/>
    <property type="match status" value="1"/>
</dbReference>
<dbReference type="GO" id="GO:0005829">
    <property type="term" value="C:cytosol"/>
    <property type="evidence" value="ECO:0007669"/>
    <property type="project" value="TreeGrafter"/>
</dbReference>
<comment type="similarity">
    <text evidence="3 12 13">Belongs to the DapA family.</text>
</comment>
<feature type="active site" description="Schiff-base intermediate with substrate" evidence="12 14">
    <location>
        <position position="164"/>
    </location>
</feature>
<evidence type="ECO:0000256" key="9">
    <source>
        <dbReference type="ARBA" id="ARBA00023239"/>
    </source>
</evidence>
<dbReference type="Proteomes" id="UP000262142">
    <property type="component" value="Unassembled WGS sequence"/>
</dbReference>
<dbReference type="AlphaFoldDB" id="A0A383TWB1"/>
<feature type="binding site" evidence="12 15">
    <location>
        <position position="206"/>
    </location>
    <ligand>
        <name>pyruvate</name>
        <dbReference type="ChEBI" id="CHEBI:15361"/>
    </ligand>
</feature>
<feature type="binding site" evidence="12 15">
    <location>
        <position position="47"/>
    </location>
    <ligand>
        <name>pyruvate</name>
        <dbReference type="ChEBI" id="CHEBI:15361"/>
    </ligand>
</feature>
<keyword evidence="7 12" id="KW-0220">Diaminopimelate biosynthesis</keyword>
<evidence type="ECO:0000256" key="12">
    <source>
        <dbReference type="HAMAP-Rule" id="MF_00418"/>
    </source>
</evidence>
<dbReference type="Gene3D" id="3.20.20.70">
    <property type="entry name" value="Aldolase class I"/>
    <property type="match status" value="1"/>
</dbReference>
<accession>A0A383TWB1</accession>
<keyword evidence="5 12" id="KW-0963">Cytoplasm</keyword>
<keyword evidence="8 12" id="KW-0457">Lysine biosynthesis</keyword>
<proteinExistence type="inferred from homology"/>
<evidence type="ECO:0000313" key="17">
    <source>
        <dbReference type="Proteomes" id="UP000262142"/>
    </source>
</evidence>
<evidence type="ECO:0000256" key="3">
    <source>
        <dbReference type="ARBA" id="ARBA00007592"/>
    </source>
</evidence>
<keyword evidence="6 12" id="KW-0028">Amino-acid biosynthesis</keyword>
<sequence length="296" mass="32607">MECLRGTGVALITPFTKNNELDERGLKNVVNHTVECGADFLVVLGTTAETPTLSAKEKERIKELIVEENNGRLPLVLGVGGNNTFAVQQEISQGDFTHFDAILSVSPYYNKPTQQGIYEHFRFIAEHVDKKIIIYNVPGRTGSNIESRTTLRLAQDFENIVGIKEASGNFLQGLEIIAEKPDDFLVLSGDDELAVSTTLAGGDGVISVIGQVVPEYSRMINLALNKKTTAAYEIFYGIQNLIKSIYLEGNPAGIKALLEIKGICSRYTRLPIIAASSQLVEKIKVSEMNKNFKNRR</sequence>
<feature type="active site" description="Proton donor/acceptor" evidence="12 14">
    <location>
        <position position="135"/>
    </location>
</feature>
<evidence type="ECO:0000256" key="1">
    <source>
        <dbReference type="ARBA" id="ARBA00003294"/>
    </source>
</evidence>
<evidence type="ECO:0000256" key="13">
    <source>
        <dbReference type="PIRNR" id="PIRNR001365"/>
    </source>
</evidence>
<evidence type="ECO:0000256" key="5">
    <source>
        <dbReference type="ARBA" id="ARBA00022490"/>
    </source>
</evidence>
<evidence type="ECO:0000256" key="14">
    <source>
        <dbReference type="PIRSR" id="PIRSR001365-1"/>
    </source>
</evidence>
<comment type="catalytic activity">
    <reaction evidence="11 12">
        <text>L-aspartate 4-semialdehyde + pyruvate = (2S,4S)-4-hydroxy-2,3,4,5-tetrahydrodipicolinate + H2O + H(+)</text>
        <dbReference type="Rhea" id="RHEA:34171"/>
        <dbReference type="ChEBI" id="CHEBI:15361"/>
        <dbReference type="ChEBI" id="CHEBI:15377"/>
        <dbReference type="ChEBI" id="CHEBI:15378"/>
        <dbReference type="ChEBI" id="CHEBI:67139"/>
        <dbReference type="ChEBI" id="CHEBI:537519"/>
        <dbReference type="EC" id="4.3.3.7"/>
    </reaction>
</comment>
<dbReference type="SUPFAM" id="SSF51569">
    <property type="entry name" value="Aldolase"/>
    <property type="match status" value="1"/>
</dbReference>
<evidence type="ECO:0000256" key="8">
    <source>
        <dbReference type="ARBA" id="ARBA00023154"/>
    </source>
</evidence>
<dbReference type="InterPro" id="IPR020625">
    <property type="entry name" value="Schiff_base-form_aldolases_AS"/>
</dbReference>
<comment type="pathway">
    <text evidence="2 12">Amino-acid biosynthesis; L-lysine biosynthesis via DAP pathway; (S)-tetrahydrodipicolinate from L-aspartate: step 3/4.</text>
</comment>
<dbReference type="Pfam" id="PF00701">
    <property type="entry name" value="DHDPS"/>
    <property type="match status" value="1"/>
</dbReference>
<evidence type="ECO:0000313" key="16">
    <source>
        <dbReference type="EMBL" id="SZD71637.1"/>
    </source>
</evidence>
<evidence type="ECO:0000256" key="6">
    <source>
        <dbReference type="ARBA" id="ARBA00022605"/>
    </source>
</evidence>
<keyword evidence="17" id="KW-1185">Reference proteome</keyword>
<evidence type="ECO:0000256" key="10">
    <source>
        <dbReference type="ARBA" id="ARBA00023270"/>
    </source>
</evidence>
<dbReference type="GO" id="GO:0008840">
    <property type="term" value="F:4-hydroxy-tetrahydrodipicolinate synthase activity"/>
    <property type="evidence" value="ECO:0007669"/>
    <property type="project" value="UniProtKB-UniRule"/>
</dbReference>